<dbReference type="Proteomes" id="UP000320660">
    <property type="component" value="Segment"/>
</dbReference>
<keyword evidence="2" id="KW-1185">Reference proteome</keyword>
<accession>A0A513PWP1</accession>
<evidence type="ECO:0000313" key="1">
    <source>
        <dbReference type="EMBL" id="QAU04349.1"/>
    </source>
</evidence>
<dbReference type="RefSeq" id="YP_009843296.1">
    <property type="nucleotide sequence ID" value="NC_048747.1"/>
</dbReference>
<evidence type="ECO:0000313" key="2">
    <source>
        <dbReference type="Proteomes" id="UP000320660"/>
    </source>
</evidence>
<name>A0A513PWP1_9CAUD</name>
<sequence length="147" mass="16722">MTFKDNTPKSIFVNIDNQWGYPDDAFDAVLDHLCSLLISTKMNPEEIHDDLGIAVDSVLELYDPRYHEDISDYAVLADIENRYFETLDNAKDLLNIVLGDHQELRSVYMLNVKDVEVVKISDQWGLVRIVLNPPGAALWNQPTTQGT</sequence>
<proteinExistence type="predicted"/>
<dbReference type="KEGG" id="vg:55613562"/>
<dbReference type="GeneID" id="55613562"/>
<dbReference type="EMBL" id="MK368614">
    <property type="protein sequence ID" value="QAU04349.1"/>
    <property type="molecule type" value="Genomic_DNA"/>
</dbReference>
<organism evidence="1 2">
    <name type="scientific">Vibrio phage 2 TSL-2019</name>
    <dbReference type="NCBI Taxonomy" id="2508172"/>
    <lineage>
        <taxon>Viruses</taxon>
        <taxon>Duplodnaviria</taxon>
        <taxon>Heunggongvirae</taxon>
        <taxon>Uroviricota</taxon>
        <taxon>Caudoviricetes</taxon>
        <taxon>Chimalliviridae</taxon>
        <taxon>Gorgonvirinae</taxon>
        <taxon>Aphroditevirus</taxon>
        <taxon>Aphroditevirus av2TSL2019</taxon>
    </lineage>
</organism>
<reference evidence="1 2" key="1">
    <citation type="submission" date="2019-01" db="EMBL/GenBank/DDBJ databases">
        <authorList>
            <person name="Le T.S."/>
            <person name="Kurtboke I."/>
        </authorList>
    </citation>
    <scope>NUCLEOTIDE SEQUENCE [LARGE SCALE GENOMIC DNA]</scope>
</reference>
<protein>
    <submittedName>
        <fullName evidence="1">Uncharacterized protein</fullName>
    </submittedName>
</protein>